<dbReference type="Pfam" id="PF00226">
    <property type="entry name" value="DnaJ"/>
    <property type="match status" value="1"/>
</dbReference>
<feature type="region of interest" description="Disordered" evidence="1">
    <location>
        <begin position="133"/>
        <end position="219"/>
    </location>
</feature>
<dbReference type="CDD" id="cd06257">
    <property type="entry name" value="DnaJ"/>
    <property type="match status" value="1"/>
</dbReference>
<dbReference type="Gene3D" id="1.10.287.110">
    <property type="entry name" value="DnaJ domain"/>
    <property type="match status" value="1"/>
</dbReference>
<sequence length="232" mass="24903">MAASSTAERPCLYAVLGVAKGASAVDIGAAYHKMVQEWELEGDSSTTAESRASFLRMKEAYEVLSDASRRAMYDAGVVSPPAPADFQLVNYLFPSMNRLLAEMEGLRNKMSMFNDRVKKDPTLTMDQMLVMLKDINKPDEPPQAPAPKRRGRPPKNNGGSARPRPAPGGAAGVRKKKQPAARKPRGKKGVGSLASSPSPHGGTKKKSPPPPPGFNGPCACVFKSLRIRAQNC</sequence>
<dbReference type="SUPFAM" id="SSF46565">
    <property type="entry name" value="Chaperone J-domain"/>
    <property type="match status" value="1"/>
</dbReference>
<feature type="compositionally biased region" description="Basic residues" evidence="1">
    <location>
        <begin position="173"/>
        <end position="188"/>
    </location>
</feature>
<feature type="compositionally biased region" description="Low complexity" evidence="1">
    <location>
        <begin position="154"/>
        <end position="163"/>
    </location>
</feature>
<dbReference type="PANTHER" id="PTHR44743:SF10">
    <property type="entry name" value="J DOMAIN-CONTAINING PROTEIN"/>
    <property type="match status" value="1"/>
</dbReference>
<name>A0ABC9E1U9_9POAL</name>
<accession>A0ABC9E1U9</accession>
<dbReference type="PANTHER" id="PTHR44743">
    <property type="entry name" value="PUTATIVE, EXPRESSED-RELATED"/>
    <property type="match status" value="1"/>
</dbReference>
<reference evidence="3" key="1">
    <citation type="submission" date="2024-10" db="EMBL/GenBank/DDBJ databases">
        <authorList>
            <person name="Ryan C."/>
        </authorList>
    </citation>
    <scope>NUCLEOTIDE SEQUENCE [LARGE SCALE GENOMIC DNA]</scope>
</reference>
<gene>
    <name evidence="3" type="ORF">URODEC1_LOCUS90969</name>
</gene>
<dbReference type="AlphaFoldDB" id="A0ABC9E1U9"/>
<evidence type="ECO:0000313" key="4">
    <source>
        <dbReference type="Proteomes" id="UP001497457"/>
    </source>
</evidence>
<proteinExistence type="predicted"/>
<dbReference type="InterPro" id="IPR036869">
    <property type="entry name" value="J_dom_sf"/>
</dbReference>
<dbReference type="InterPro" id="IPR001623">
    <property type="entry name" value="DnaJ_domain"/>
</dbReference>
<dbReference type="PROSITE" id="PS50076">
    <property type="entry name" value="DNAJ_2"/>
    <property type="match status" value="1"/>
</dbReference>
<dbReference type="SMART" id="SM00271">
    <property type="entry name" value="DnaJ"/>
    <property type="match status" value="1"/>
</dbReference>
<feature type="domain" description="J" evidence="2">
    <location>
        <begin position="11"/>
        <end position="77"/>
    </location>
</feature>
<evidence type="ECO:0000256" key="1">
    <source>
        <dbReference type="SAM" id="MobiDB-lite"/>
    </source>
</evidence>
<dbReference type="GO" id="GO:0005783">
    <property type="term" value="C:endoplasmic reticulum"/>
    <property type="evidence" value="ECO:0007669"/>
    <property type="project" value="UniProtKB-ARBA"/>
</dbReference>
<evidence type="ECO:0000259" key="2">
    <source>
        <dbReference type="PROSITE" id="PS50076"/>
    </source>
</evidence>
<evidence type="ECO:0000313" key="3">
    <source>
        <dbReference type="EMBL" id="CAL5049377.1"/>
    </source>
</evidence>
<dbReference type="EMBL" id="OZ075145">
    <property type="protein sequence ID" value="CAL5049377.1"/>
    <property type="molecule type" value="Genomic_DNA"/>
</dbReference>
<dbReference type="PRINTS" id="PR00625">
    <property type="entry name" value="JDOMAIN"/>
</dbReference>
<organism evidence="3 4">
    <name type="scientific">Urochloa decumbens</name>
    <dbReference type="NCBI Taxonomy" id="240449"/>
    <lineage>
        <taxon>Eukaryota</taxon>
        <taxon>Viridiplantae</taxon>
        <taxon>Streptophyta</taxon>
        <taxon>Embryophyta</taxon>
        <taxon>Tracheophyta</taxon>
        <taxon>Spermatophyta</taxon>
        <taxon>Magnoliopsida</taxon>
        <taxon>Liliopsida</taxon>
        <taxon>Poales</taxon>
        <taxon>Poaceae</taxon>
        <taxon>PACMAD clade</taxon>
        <taxon>Panicoideae</taxon>
        <taxon>Panicodae</taxon>
        <taxon>Paniceae</taxon>
        <taxon>Melinidinae</taxon>
        <taxon>Urochloa</taxon>
    </lineage>
</organism>
<protein>
    <recommendedName>
        <fullName evidence="2">J domain-containing protein</fullName>
    </recommendedName>
</protein>
<dbReference type="Proteomes" id="UP001497457">
    <property type="component" value="Chromosome 35b"/>
</dbReference>
<keyword evidence="4" id="KW-1185">Reference proteome</keyword>